<evidence type="ECO:0000256" key="1">
    <source>
        <dbReference type="SAM" id="Phobius"/>
    </source>
</evidence>
<dbReference type="AlphaFoldDB" id="A0A6U4G8Y8"/>
<reference evidence="3" key="1">
    <citation type="submission" date="2021-01" db="EMBL/GenBank/DDBJ databases">
        <authorList>
            <person name="Corre E."/>
            <person name="Pelletier E."/>
            <person name="Niang G."/>
            <person name="Scheremetjew M."/>
            <person name="Finn R."/>
            <person name="Kale V."/>
            <person name="Holt S."/>
            <person name="Cochrane G."/>
            <person name="Meng A."/>
            <person name="Brown T."/>
            <person name="Cohen L."/>
        </authorList>
    </citation>
    <scope>NUCLEOTIDE SEQUENCE</scope>
    <source>
        <strain evidence="3">CCMP2877</strain>
    </source>
</reference>
<sequence length="500" mass="57338">MCKKTAAPTETPAPAPAQAKRYTFDDMRAHATRGDAWITIHGKVYDVTEFAKRHPGGDIIYQGLAIDSTVLFETHHNMIPNMDRLHATMKKYYIGELDGWKPLANFKTPFAQELLQAVRDYVHKRDKEVSWFGRRWDALSYGSMAFIIFGMSFWVYKIATTGSLWYYGLMAYFMTAGHVCGHAANHYSLFESSFWNNLFSTTFTNLWGLREQYWTFSHLLSHHCYNYADRDYMIEQHVPTRYFRTRPEDPWKPINAYQHYIYRVAPAFAFFMGALRWDCAPWVFVAPIAVPILTKLGLMRAGESSVAAPQFTASGSTHGESELGPNEDGVGINKKFHVRESFLMACWSVFMANVLWLPLFVIVGNKFGYAWAWFGHSFCFGLQSAVVINTLLTQHLSEDIILKPTMEAKDDWYKMQIEASTSVKAPVIKRLLGYGINYQIEHHIFPCMSPQFLHEVQPIVEEVCAKNGVQYNGFPSLSSCQESVYKRFKNLSTKSSVKSE</sequence>
<dbReference type="InterPro" id="IPR036400">
    <property type="entry name" value="Cyt_B5-like_heme/steroid_sf"/>
</dbReference>
<dbReference type="InterPro" id="IPR005804">
    <property type="entry name" value="FA_desaturase_dom"/>
</dbReference>
<dbReference type="Gene3D" id="3.10.120.10">
    <property type="entry name" value="Cytochrome b5-like heme/steroid binding domain"/>
    <property type="match status" value="1"/>
</dbReference>
<protein>
    <recommendedName>
        <fullName evidence="2">Cytochrome b5 heme-binding domain-containing protein</fullName>
    </recommendedName>
</protein>
<dbReference type="SUPFAM" id="SSF55856">
    <property type="entry name" value="Cytochrome b5-like heme/steroid binding domain"/>
    <property type="match status" value="1"/>
</dbReference>
<dbReference type="PANTHER" id="PTHR19353:SF13">
    <property type="entry name" value="FATTY ACID DESATURASE 6"/>
    <property type="match status" value="1"/>
</dbReference>
<dbReference type="EMBL" id="HBGJ01021563">
    <property type="protein sequence ID" value="CAD9255648.1"/>
    <property type="molecule type" value="Transcribed_RNA"/>
</dbReference>
<dbReference type="PANTHER" id="PTHR19353">
    <property type="entry name" value="FATTY ACID DESATURASE 2"/>
    <property type="match status" value="1"/>
</dbReference>
<dbReference type="InterPro" id="IPR001199">
    <property type="entry name" value="Cyt_B5-like_heme/steroid-bd"/>
</dbReference>
<evidence type="ECO:0000313" key="4">
    <source>
        <dbReference type="EMBL" id="CAD9255648.1"/>
    </source>
</evidence>
<keyword evidence="1" id="KW-1133">Transmembrane helix</keyword>
<evidence type="ECO:0000259" key="2">
    <source>
        <dbReference type="PROSITE" id="PS50255"/>
    </source>
</evidence>
<proteinExistence type="predicted"/>
<keyword evidence="1" id="KW-0812">Transmembrane</keyword>
<name>A0A6U4G8Y8_9STRA</name>
<dbReference type="Pfam" id="PF00487">
    <property type="entry name" value="FA_desaturase"/>
    <property type="match status" value="1"/>
</dbReference>
<dbReference type="GO" id="GO:0016717">
    <property type="term" value="F:oxidoreductase activity, acting on paired donors, with oxidation of a pair of donors resulting in the reduction of molecular oxygen to two molecules of water"/>
    <property type="evidence" value="ECO:0007669"/>
    <property type="project" value="TreeGrafter"/>
</dbReference>
<keyword evidence="1" id="KW-0472">Membrane</keyword>
<evidence type="ECO:0000313" key="3">
    <source>
        <dbReference type="EMBL" id="CAD9255647.1"/>
    </source>
</evidence>
<dbReference type="InterPro" id="IPR012171">
    <property type="entry name" value="Fatty_acid_desaturase"/>
</dbReference>
<organism evidence="3">
    <name type="scientific">Phaeomonas parva</name>
    <dbReference type="NCBI Taxonomy" id="124430"/>
    <lineage>
        <taxon>Eukaryota</taxon>
        <taxon>Sar</taxon>
        <taxon>Stramenopiles</taxon>
        <taxon>Ochrophyta</taxon>
        <taxon>Pinguiophyceae</taxon>
        <taxon>Pinguiochrysidales</taxon>
        <taxon>Pinguiochrysidaceae</taxon>
        <taxon>Phaeomonas</taxon>
    </lineage>
</organism>
<dbReference type="PROSITE" id="PS50255">
    <property type="entry name" value="CYTOCHROME_B5_2"/>
    <property type="match status" value="1"/>
</dbReference>
<dbReference type="SMART" id="SM01117">
    <property type="entry name" value="Cyt-b5"/>
    <property type="match status" value="1"/>
</dbReference>
<feature type="transmembrane region" description="Helical" evidence="1">
    <location>
        <begin position="342"/>
        <end position="364"/>
    </location>
</feature>
<dbReference type="GO" id="GO:0006629">
    <property type="term" value="P:lipid metabolic process"/>
    <property type="evidence" value="ECO:0007669"/>
    <property type="project" value="InterPro"/>
</dbReference>
<gene>
    <name evidence="3" type="ORF">PPAR1163_LOCUS14017</name>
    <name evidence="4" type="ORF">PPAR1163_LOCUS14018</name>
</gene>
<dbReference type="GO" id="GO:0016020">
    <property type="term" value="C:membrane"/>
    <property type="evidence" value="ECO:0007669"/>
    <property type="project" value="TreeGrafter"/>
</dbReference>
<dbReference type="EMBL" id="HBGJ01021562">
    <property type="protein sequence ID" value="CAD9255647.1"/>
    <property type="molecule type" value="Transcribed_RNA"/>
</dbReference>
<feature type="transmembrane region" description="Helical" evidence="1">
    <location>
        <begin position="370"/>
        <end position="392"/>
    </location>
</feature>
<feature type="transmembrane region" description="Helical" evidence="1">
    <location>
        <begin position="138"/>
        <end position="158"/>
    </location>
</feature>
<dbReference type="Pfam" id="PF00173">
    <property type="entry name" value="Cyt-b5"/>
    <property type="match status" value="1"/>
</dbReference>
<accession>A0A6U4G8Y8</accession>
<feature type="domain" description="Cytochrome b5 heme-binding" evidence="2">
    <location>
        <begin position="19"/>
        <end position="98"/>
    </location>
</feature>